<dbReference type="EMBL" id="CP003422">
    <property type="protein sequence ID" value="AGN70640.1"/>
    <property type="molecule type" value="Genomic_DNA"/>
</dbReference>
<name>R9UPS1_9BACL</name>
<evidence type="ECO:0000313" key="3">
    <source>
        <dbReference type="Proteomes" id="UP000007392"/>
    </source>
</evidence>
<dbReference type="KEGG" id="pmw:B2K_39060"/>
<feature type="chain" id="PRO_5004490429" evidence="1">
    <location>
        <begin position="21"/>
        <end position="129"/>
    </location>
</feature>
<dbReference type="AlphaFoldDB" id="R9UPS1"/>
<dbReference type="Proteomes" id="UP000007392">
    <property type="component" value="Chromosome"/>
</dbReference>
<protein>
    <submittedName>
        <fullName evidence="2">Uncharacterized protein</fullName>
    </submittedName>
</protein>
<evidence type="ECO:0000313" key="2">
    <source>
        <dbReference type="EMBL" id="AGN70640.1"/>
    </source>
</evidence>
<proteinExistence type="predicted"/>
<feature type="signal peptide" evidence="1">
    <location>
        <begin position="1"/>
        <end position="20"/>
    </location>
</feature>
<sequence>MLGKVLFICILLLNPMNVQASPFIKIETIPAPEGNWTYLPEGKGEMIIIVTTSRAKRVKVWRVPTGTQQWEFRKLICDESGDKENWTCDWKYDENEVIHDHFVVEVFGKDWDITDSINVTRRHSEDHPQ</sequence>
<gene>
    <name evidence="2" type="ORF">B2K_39060</name>
</gene>
<dbReference type="OrthoDB" id="2650176at2"/>
<organism evidence="2 3">
    <name type="scientific">Paenibacillus mucilaginosus K02</name>
    <dbReference type="NCBI Taxonomy" id="997761"/>
    <lineage>
        <taxon>Bacteria</taxon>
        <taxon>Bacillati</taxon>
        <taxon>Bacillota</taxon>
        <taxon>Bacilli</taxon>
        <taxon>Bacillales</taxon>
        <taxon>Paenibacillaceae</taxon>
        <taxon>Paenibacillus</taxon>
    </lineage>
</organism>
<keyword evidence="1" id="KW-0732">Signal</keyword>
<evidence type="ECO:0000256" key="1">
    <source>
        <dbReference type="SAM" id="SignalP"/>
    </source>
</evidence>
<accession>R9UPS1</accession>
<reference evidence="2 3" key="1">
    <citation type="submission" date="2013-06" db="EMBL/GenBank/DDBJ databases">
        <title>Complete genome sequence of Paenibacillus mucilaginosus K02.</title>
        <authorList>
            <person name="Xiao B."/>
            <person name="Sun L."/>
            <person name="Xiao L."/>
            <person name="Lian B."/>
        </authorList>
    </citation>
    <scope>NUCLEOTIDE SEQUENCE [LARGE SCALE GENOMIC DNA]</scope>
    <source>
        <strain evidence="2 3">K02</strain>
    </source>
</reference>
<dbReference type="RefSeq" id="WP_016362473.1">
    <property type="nucleotide sequence ID" value="NC_017672.3"/>
</dbReference>
<dbReference type="HOGENOM" id="CLU_147926_0_0_9"/>